<dbReference type="Proteomes" id="UP000094578">
    <property type="component" value="Unassembled WGS sequence"/>
</dbReference>
<dbReference type="AlphaFoldDB" id="A0A1E3L937"/>
<dbReference type="STRING" id="1886670.PTI45_00396"/>
<evidence type="ECO:0000256" key="1">
    <source>
        <dbReference type="PIRSR" id="PIRSR016487-1"/>
    </source>
</evidence>
<gene>
    <name evidence="3" type="ORF">PTI45_00396</name>
</gene>
<accession>A0A1E3L937</accession>
<dbReference type="SMART" id="SM01118">
    <property type="entry name" value="CYTH"/>
    <property type="match status" value="1"/>
</dbReference>
<dbReference type="InterPro" id="IPR012042">
    <property type="entry name" value="NeuTTM/CthTTM-like"/>
</dbReference>
<feature type="domain" description="CYTH" evidence="2">
    <location>
        <begin position="2"/>
        <end position="154"/>
    </location>
</feature>
<comment type="caution">
    <text evidence="3">The sequence shown here is derived from an EMBL/GenBank/DDBJ whole genome shotgun (WGS) entry which is preliminary data.</text>
</comment>
<evidence type="ECO:0000313" key="3">
    <source>
        <dbReference type="EMBL" id="ODP30154.1"/>
    </source>
</evidence>
<protein>
    <recommendedName>
        <fullName evidence="2">CYTH domain-containing protein</fullName>
    </recommendedName>
</protein>
<dbReference type="PANTHER" id="PTHR40114:SF1">
    <property type="entry name" value="SLR0698 PROTEIN"/>
    <property type="match status" value="1"/>
</dbReference>
<dbReference type="SUPFAM" id="SSF55154">
    <property type="entry name" value="CYTH-like phosphatases"/>
    <property type="match status" value="1"/>
</dbReference>
<keyword evidence="4" id="KW-1185">Reference proteome</keyword>
<dbReference type="InterPro" id="IPR023577">
    <property type="entry name" value="CYTH_domain"/>
</dbReference>
<evidence type="ECO:0000259" key="2">
    <source>
        <dbReference type="SMART" id="SM01118"/>
    </source>
</evidence>
<dbReference type="EMBL" id="MDER01000024">
    <property type="protein sequence ID" value="ODP30154.1"/>
    <property type="molecule type" value="Genomic_DNA"/>
</dbReference>
<dbReference type="Gene3D" id="2.40.320.10">
    <property type="entry name" value="Hypothetical Protein Pfu-838710-001"/>
    <property type="match status" value="1"/>
</dbReference>
<reference evidence="3 4" key="1">
    <citation type="submission" date="2016-08" db="EMBL/GenBank/DDBJ databases">
        <title>Genome sequencing of Paenibacillus sp. TI45-13ar, isolated from Korean traditional nuruk.</title>
        <authorList>
            <person name="Kim S.-J."/>
        </authorList>
    </citation>
    <scope>NUCLEOTIDE SEQUENCE [LARGE SCALE GENOMIC DNA]</scope>
    <source>
        <strain evidence="3 4">TI45-13ar</strain>
    </source>
</reference>
<dbReference type="PIRSF" id="PIRSF016487">
    <property type="entry name" value="CYTH_UCP016487"/>
    <property type="match status" value="1"/>
</dbReference>
<dbReference type="RefSeq" id="WP_069325874.1">
    <property type="nucleotide sequence ID" value="NZ_MDER01000024.1"/>
</dbReference>
<evidence type="ECO:0000313" key="4">
    <source>
        <dbReference type="Proteomes" id="UP000094578"/>
    </source>
</evidence>
<sequence>MGKEIEKKYVLHTYPTDLDIVETQEIHQTYLATSESETLRVRKLVINGQEQFTMTHKAGKGLVREETEFDIGAGIYEQLIGKLEVTPLIKTRKKVNWNDYHFDLDIYHNTVQKNLITIEIEFAEEADVEHFQKPDWFGEDVTGESQYVNSVLWEHIQSAAK</sequence>
<feature type="active site" description="Proton acceptor" evidence="1">
    <location>
        <position position="30"/>
    </location>
</feature>
<dbReference type="InterPro" id="IPR033469">
    <property type="entry name" value="CYTH-like_dom_sf"/>
</dbReference>
<organism evidence="3 4">
    <name type="scientific">Paenibacillus nuruki</name>
    <dbReference type="NCBI Taxonomy" id="1886670"/>
    <lineage>
        <taxon>Bacteria</taxon>
        <taxon>Bacillati</taxon>
        <taxon>Bacillota</taxon>
        <taxon>Bacilli</taxon>
        <taxon>Bacillales</taxon>
        <taxon>Paenibacillaceae</taxon>
        <taxon>Paenibacillus</taxon>
    </lineage>
</organism>
<proteinExistence type="predicted"/>
<name>A0A1E3L937_9BACL</name>
<dbReference type="PANTHER" id="PTHR40114">
    <property type="entry name" value="SLR0698 PROTEIN"/>
    <property type="match status" value="1"/>
</dbReference>